<dbReference type="Pfam" id="PF03129">
    <property type="entry name" value="HGTP_anticodon"/>
    <property type="match status" value="1"/>
</dbReference>
<protein>
    <recommendedName>
        <fullName evidence="9">Histidine--tRNA ligase</fullName>
        <ecNumber evidence="9">6.1.1.21</ecNumber>
    </recommendedName>
    <alternativeName>
        <fullName evidence="9">Histidyl-tRNA synthetase</fullName>
        <shortName evidence="9">HisRS</shortName>
    </alternativeName>
</protein>
<dbReference type="PANTHER" id="PTHR43707">
    <property type="entry name" value="HISTIDYL-TRNA SYNTHETASE"/>
    <property type="match status" value="1"/>
</dbReference>
<dbReference type="PANTHER" id="PTHR43707:SF1">
    <property type="entry name" value="HISTIDINE--TRNA LIGASE, MITOCHONDRIAL-RELATED"/>
    <property type="match status" value="1"/>
</dbReference>
<dbReference type="InterPro" id="IPR006195">
    <property type="entry name" value="aa-tRNA-synth_II"/>
</dbReference>
<keyword evidence="2 9" id="KW-0963">Cytoplasm</keyword>
<dbReference type="InterPro" id="IPR004154">
    <property type="entry name" value="Anticodon-bd"/>
</dbReference>
<keyword evidence="7 9" id="KW-0030">Aminoacyl-tRNA synthetase</keyword>
<evidence type="ECO:0000256" key="6">
    <source>
        <dbReference type="ARBA" id="ARBA00022917"/>
    </source>
</evidence>
<keyword evidence="6 9" id="KW-0648">Protein biosynthesis</keyword>
<comment type="subcellular location">
    <subcellularLocation>
        <location evidence="9">Cytoplasm</location>
    </subcellularLocation>
</comment>
<dbReference type="SUPFAM" id="SSF52954">
    <property type="entry name" value="Class II aaRS ABD-related"/>
    <property type="match status" value="1"/>
</dbReference>
<dbReference type="HAMAP" id="MF_00127">
    <property type="entry name" value="His_tRNA_synth"/>
    <property type="match status" value="1"/>
</dbReference>
<accession>A0ABP3J5D9</accession>
<evidence type="ECO:0000256" key="1">
    <source>
        <dbReference type="ARBA" id="ARBA00008226"/>
    </source>
</evidence>
<dbReference type="CDD" id="cd00859">
    <property type="entry name" value="HisRS_anticodon"/>
    <property type="match status" value="1"/>
</dbReference>
<dbReference type="EMBL" id="BAAADM010000054">
    <property type="protein sequence ID" value="GAA0442658.1"/>
    <property type="molecule type" value="Genomic_DNA"/>
</dbReference>
<keyword evidence="12" id="KW-1185">Reference proteome</keyword>
<dbReference type="CDD" id="cd00773">
    <property type="entry name" value="HisRS-like_core"/>
    <property type="match status" value="1"/>
</dbReference>
<dbReference type="PROSITE" id="PS50862">
    <property type="entry name" value="AA_TRNA_LIGASE_II"/>
    <property type="match status" value="1"/>
</dbReference>
<comment type="caution">
    <text evidence="11">The sequence shown here is derived from an EMBL/GenBank/DDBJ whole genome shotgun (WGS) entry which is preliminary data.</text>
</comment>
<dbReference type="InterPro" id="IPR033656">
    <property type="entry name" value="HisRS_anticodon"/>
</dbReference>
<dbReference type="Pfam" id="PF13393">
    <property type="entry name" value="tRNA-synt_His"/>
    <property type="match status" value="1"/>
</dbReference>
<proteinExistence type="inferred from homology"/>
<dbReference type="Gene3D" id="3.30.930.10">
    <property type="entry name" value="Bira Bifunctional Protein, Domain 2"/>
    <property type="match status" value="1"/>
</dbReference>
<evidence type="ECO:0000256" key="8">
    <source>
        <dbReference type="ARBA" id="ARBA00047639"/>
    </source>
</evidence>
<evidence type="ECO:0000256" key="5">
    <source>
        <dbReference type="ARBA" id="ARBA00022840"/>
    </source>
</evidence>
<evidence type="ECO:0000256" key="3">
    <source>
        <dbReference type="ARBA" id="ARBA00022598"/>
    </source>
</evidence>
<dbReference type="GO" id="GO:0016874">
    <property type="term" value="F:ligase activity"/>
    <property type="evidence" value="ECO:0007669"/>
    <property type="project" value="UniProtKB-KW"/>
</dbReference>
<evidence type="ECO:0000256" key="7">
    <source>
        <dbReference type="ARBA" id="ARBA00023146"/>
    </source>
</evidence>
<evidence type="ECO:0000256" key="9">
    <source>
        <dbReference type="HAMAP-Rule" id="MF_00127"/>
    </source>
</evidence>
<dbReference type="EC" id="6.1.1.21" evidence="9"/>
<dbReference type="Proteomes" id="UP001501459">
    <property type="component" value="Unassembled WGS sequence"/>
</dbReference>
<name>A0ABP3J5D9_9BACI</name>
<keyword evidence="5 9" id="KW-0067">ATP-binding</keyword>
<comment type="subunit">
    <text evidence="9">Homodimer.</text>
</comment>
<gene>
    <name evidence="9 11" type="primary">hisS</name>
    <name evidence="11" type="ORF">GCM10008983_19690</name>
</gene>
<evidence type="ECO:0000256" key="2">
    <source>
        <dbReference type="ARBA" id="ARBA00022490"/>
    </source>
</evidence>
<evidence type="ECO:0000313" key="11">
    <source>
        <dbReference type="EMBL" id="GAA0442658.1"/>
    </source>
</evidence>
<evidence type="ECO:0000259" key="10">
    <source>
        <dbReference type="PROSITE" id="PS50862"/>
    </source>
</evidence>
<dbReference type="PIRSF" id="PIRSF001549">
    <property type="entry name" value="His-tRNA_synth"/>
    <property type="match status" value="1"/>
</dbReference>
<dbReference type="InterPro" id="IPR004516">
    <property type="entry name" value="HisRS/HisZ"/>
</dbReference>
<comment type="similarity">
    <text evidence="1 9">Belongs to the class-II aminoacyl-tRNA synthetase family.</text>
</comment>
<evidence type="ECO:0000313" key="12">
    <source>
        <dbReference type="Proteomes" id="UP001501459"/>
    </source>
</evidence>
<comment type="catalytic activity">
    <reaction evidence="8 9">
        <text>tRNA(His) + L-histidine + ATP = L-histidyl-tRNA(His) + AMP + diphosphate + H(+)</text>
        <dbReference type="Rhea" id="RHEA:17313"/>
        <dbReference type="Rhea" id="RHEA-COMP:9665"/>
        <dbReference type="Rhea" id="RHEA-COMP:9689"/>
        <dbReference type="ChEBI" id="CHEBI:15378"/>
        <dbReference type="ChEBI" id="CHEBI:30616"/>
        <dbReference type="ChEBI" id="CHEBI:33019"/>
        <dbReference type="ChEBI" id="CHEBI:57595"/>
        <dbReference type="ChEBI" id="CHEBI:78442"/>
        <dbReference type="ChEBI" id="CHEBI:78527"/>
        <dbReference type="ChEBI" id="CHEBI:456215"/>
        <dbReference type="EC" id="6.1.1.21"/>
    </reaction>
</comment>
<dbReference type="SUPFAM" id="SSF55681">
    <property type="entry name" value="Class II aaRS and biotin synthetases"/>
    <property type="match status" value="1"/>
</dbReference>
<dbReference type="InterPro" id="IPR015807">
    <property type="entry name" value="His-tRNA-ligase"/>
</dbReference>
<organism evidence="11 12">
    <name type="scientific">Lentibacillus halophilus</name>
    <dbReference type="NCBI Taxonomy" id="295065"/>
    <lineage>
        <taxon>Bacteria</taxon>
        <taxon>Bacillati</taxon>
        <taxon>Bacillota</taxon>
        <taxon>Bacilli</taxon>
        <taxon>Bacillales</taxon>
        <taxon>Bacillaceae</taxon>
        <taxon>Lentibacillus</taxon>
    </lineage>
</organism>
<keyword evidence="4 9" id="KW-0547">Nucleotide-binding</keyword>
<sequence length="430" mass="48670">MSSMKAPRGTVDLLPEETAKWQYVEKMLKDICNNYHFYEIRTPLFEHTEVFQRGVGDSTDIVQKEMYTFEDRGGRSLTLRPEGTASVVRSFVEHKMHGYADQPVKLYYFAPMFRYERPQKGRMRQLNQFGVEVLGSSDPAVDAEVIDLAMSCYQELGLNSLKLIINSLGDQESRESHRQALVDHFMPYKDELCSDCRVRLEQNPMRILDCKTDKDHAAMDTAPSVLDHLNAYSEDYFEKVKNYLTLMGIDFEVDANLVRGLDYYNHTAFEIMSEAEGFGAITTLTGGGRYNGLTEELGGPATPGIGFGMGMERLVMALEAEHVAIPSENELDCFLVAVGDEADKASVRLIHDLRKNGIQIDRDYQGRKMKAQLKAADRYRAKYVLILGENEVDQQLVNVKEMKTGNQEEVPLNQAVAYMQEKLSGGNSNE</sequence>
<dbReference type="InterPro" id="IPR045864">
    <property type="entry name" value="aa-tRNA-synth_II/BPL/LPL"/>
</dbReference>
<dbReference type="InterPro" id="IPR041715">
    <property type="entry name" value="HisRS-like_core"/>
</dbReference>
<reference evidence="12" key="1">
    <citation type="journal article" date="2019" name="Int. J. Syst. Evol. Microbiol.">
        <title>The Global Catalogue of Microorganisms (GCM) 10K type strain sequencing project: providing services to taxonomists for standard genome sequencing and annotation.</title>
        <authorList>
            <consortium name="The Broad Institute Genomics Platform"/>
            <consortium name="The Broad Institute Genome Sequencing Center for Infectious Disease"/>
            <person name="Wu L."/>
            <person name="Ma J."/>
        </authorList>
    </citation>
    <scope>NUCLEOTIDE SEQUENCE [LARGE SCALE GENOMIC DNA]</scope>
    <source>
        <strain evidence="12">JCM 12149</strain>
    </source>
</reference>
<feature type="domain" description="Aminoacyl-transfer RNA synthetases class-II family profile" evidence="10">
    <location>
        <begin position="1"/>
        <end position="326"/>
    </location>
</feature>
<evidence type="ECO:0000256" key="4">
    <source>
        <dbReference type="ARBA" id="ARBA00022741"/>
    </source>
</evidence>
<dbReference type="NCBIfam" id="TIGR00442">
    <property type="entry name" value="hisS"/>
    <property type="match status" value="1"/>
</dbReference>
<dbReference type="InterPro" id="IPR036621">
    <property type="entry name" value="Anticodon-bd_dom_sf"/>
</dbReference>
<keyword evidence="3 9" id="KW-0436">Ligase</keyword>
<dbReference type="Gene3D" id="3.40.50.800">
    <property type="entry name" value="Anticodon-binding domain"/>
    <property type="match status" value="1"/>
</dbReference>